<dbReference type="Gene3D" id="3.50.50.60">
    <property type="entry name" value="FAD/NAD(P)-binding domain"/>
    <property type="match status" value="2"/>
</dbReference>
<evidence type="ECO:0000313" key="6">
    <source>
        <dbReference type="Proteomes" id="UP000660729"/>
    </source>
</evidence>
<dbReference type="OrthoDB" id="66881at2759"/>
<comment type="caution">
    <text evidence="5">The sequence shown here is derived from an EMBL/GenBank/DDBJ whole genome shotgun (WGS) entry which is preliminary data.</text>
</comment>
<dbReference type="PRINTS" id="PR00419">
    <property type="entry name" value="ADXRDTASE"/>
</dbReference>
<dbReference type="AlphaFoldDB" id="A0A8H6RBM5"/>
<dbReference type="Pfam" id="PF00743">
    <property type="entry name" value="FMO-like"/>
    <property type="match status" value="2"/>
</dbReference>
<dbReference type="GO" id="GO:0050660">
    <property type="term" value="F:flavin adenine dinucleotide binding"/>
    <property type="evidence" value="ECO:0007669"/>
    <property type="project" value="InterPro"/>
</dbReference>
<keyword evidence="6" id="KW-1185">Reference proteome</keyword>
<dbReference type="PANTHER" id="PTHR23023">
    <property type="entry name" value="DIMETHYLANILINE MONOOXYGENASE"/>
    <property type="match status" value="1"/>
</dbReference>
<dbReference type="SUPFAM" id="SSF51905">
    <property type="entry name" value="FAD/NAD(P)-binding domain"/>
    <property type="match status" value="2"/>
</dbReference>
<dbReference type="InterPro" id="IPR036188">
    <property type="entry name" value="FAD/NAD-bd_sf"/>
</dbReference>
<evidence type="ECO:0000313" key="5">
    <source>
        <dbReference type="EMBL" id="KAF7189616.1"/>
    </source>
</evidence>
<keyword evidence="4" id="KW-0560">Oxidoreductase</keyword>
<accession>A0A8H6RBM5</accession>
<protein>
    <submittedName>
        <fullName evidence="5">Thiol-specific monooxygenase</fullName>
    </submittedName>
</protein>
<evidence type="ECO:0000256" key="4">
    <source>
        <dbReference type="ARBA" id="ARBA00023002"/>
    </source>
</evidence>
<keyword evidence="2" id="KW-0285">Flavoprotein</keyword>
<sequence>MVSSTNMVKYPIKRVAVIGAGPAGAITIDALVQEKTFDLIRVFERRHEAGGCWSGDDRLPPTVSNIANLGDRTADPPLTIPKTLPALLRKSDQQRFDEATAYPYMETNVIADAMQYSQEPIPAEVSHLSRNLYGDRSPYRHWEVMRQYIHGLVKRNGYEDLISYNTSVEKAEKVGSVWQVTLRKPGEKFDYWWQEEFDAVIVGNGHYNVPYIPPISGLDELEKSRPGSVIHSKHFRGRDRYIGKRVVVVGVSVSAADIAFDLTSVATTPVHAITTGHTPNLYFGDEAFNHPLIQRHPSVTKVEGRTLHLENGSQIENVDHIIFGTGYAWTIPFLCHTVETRNNRVPDLYQHVVWQHDPTLLFVGAVNAGLTFKIFEWQAVYAASLLSGRGTLPSLDEMKRWEEERIAKRGDGPKFVLVYPDFEEYFEMLRNLSGEVRGGKGRKLPKFRREWFRDFMDGHELRKRMWRRLNEEARSKLKGHEQKERARL</sequence>
<comment type="similarity">
    <text evidence="1">Belongs to the FMO family.</text>
</comment>
<dbReference type="InterPro" id="IPR020946">
    <property type="entry name" value="Flavin_mOase-like"/>
</dbReference>
<evidence type="ECO:0000256" key="2">
    <source>
        <dbReference type="ARBA" id="ARBA00022630"/>
    </source>
</evidence>
<dbReference type="Proteomes" id="UP000660729">
    <property type="component" value="Unassembled WGS sequence"/>
</dbReference>
<name>A0A8H6RBM5_9PEZI</name>
<dbReference type="InterPro" id="IPR050346">
    <property type="entry name" value="FMO-like"/>
</dbReference>
<keyword evidence="5" id="KW-0503">Monooxygenase</keyword>
<dbReference type="GO" id="GO:0004499">
    <property type="term" value="F:N,N-dimethylaniline monooxygenase activity"/>
    <property type="evidence" value="ECO:0007669"/>
    <property type="project" value="InterPro"/>
</dbReference>
<keyword evidence="3" id="KW-0274">FAD</keyword>
<dbReference type="GO" id="GO:0050661">
    <property type="term" value="F:NADP binding"/>
    <property type="evidence" value="ECO:0007669"/>
    <property type="project" value="InterPro"/>
</dbReference>
<evidence type="ECO:0000256" key="1">
    <source>
        <dbReference type="ARBA" id="ARBA00009183"/>
    </source>
</evidence>
<proteinExistence type="inferred from homology"/>
<dbReference type="EMBL" id="JABCIY010000183">
    <property type="protein sequence ID" value="KAF7189616.1"/>
    <property type="molecule type" value="Genomic_DNA"/>
</dbReference>
<evidence type="ECO:0000256" key="3">
    <source>
        <dbReference type="ARBA" id="ARBA00022827"/>
    </source>
</evidence>
<reference evidence="5" key="1">
    <citation type="submission" date="2020-04" db="EMBL/GenBank/DDBJ databases">
        <title>Draft genome resource of the tomato pathogen Pseudocercospora fuligena.</title>
        <authorList>
            <person name="Zaccaron A."/>
        </authorList>
    </citation>
    <scope>NUCLEOTIDE SEQUENCE</scope>
    <source>
        <strain evidence="5">PF001</strain>
    </source>
</reference>
<gene>
    <name evidence="5" type="ORF">HII31_09060</name>
</gene>
<organism evidence="5 6">
    <name type="scientific">Pseudocercospora fuligena</name>
    <dbReference type="NCBI Taxonomy" id="685502"/>
    <lineage>
        <taxon>Eukaryota</taxon>
        <taxon>Fungi</taxon>
        <taxon>Dikarya</taxon>
        <taxon>Ascomycota</taxon>
        <taxon>Pezizomycotina</taxon>
        <taxon>Dothideomycetes</taxon>
        <taxon>Dothideomycetidae</taxon>
        <taxon>Mycosphaerellales</taxon>
        <taxon>Mycosphaerellaceae</taxon>
        <taxon>Pseudocercospora</taxon>
    </lineage>
</organism>